<protein>
    <submittedName>
        <fullName evidence="6">Thiol peroxidase</fullName>
        <ecNumber evidence="6">1.11.1.-</ecNumber>
    </submittedName>
</protein>
<evidence type="ECO:0000313" key="6">
    <source>
        <dbReference type="EMBL" id="MFD1799598.1"/>
    </source>
</evidence>
<proteinExistence type="predicted"/>
<keyword evidence="2" id="KW-0049">Antioxidant</keyword>
<dbReference type="PROSITE" id="PS51352">
    <property type="entry name" value="THIOREDOXIN_2"/>
    <property type="match status" value="1"/>
</dbReference>
<dbReference type="InterPro" id="IPR013766">
    <property type="entry name" value="Thioredoxin_domain"/>
</dbReference>
<evidence type="ECO:0000313" key="7">
    <source>
        <dbReference type="Proteomes" id="UP001597285"/>
    </source>
</evidence>
<keyword evidence="6" id="KW-0560">Oxidoreductase</keyword>
<organism evidence="6 7">
    <name type="scientific">Carnobacterium antarcticum</name>
    <dbReference type="NCBI Taxonomy" id="2126436"/>
    <lineage>
        <taxon>Bacteria</taxon>
        <taxon>Bacillati</taxon>
        <taxon>Bacillota</taxon>
        <taxon>Bacilli</taxon>
        <taxon>Lactobacillales</taxon>
        <taxon>Carnobacteriaceae</taxon>
        <taxon>Carnobacterium</taxon>
    </lineage>
</organism>
<dbReference type="RefSeq" id="WP_058918222.1">
    <property type="nucleotide sequence ID" value="NZ_JBHSQC010000025.1"/>
</dbReference>
<dbReference type="PANTHER" id="PTHR43110:SF1">
    <property type="entry name" value="THIOL PEROXIDASE"/>
    <property type="match status" value="1"/>
</dbReference>
<keyword evidence="4" id="KW-0676">Redox-active center</keyword>
<dbReference type="InterPro" id="IPR000866">
    <property type="entry name" value="AhpC/TSA"/>
</dbReference>
<comment type="caution">
    <text evidence="6">The sequence shown here is derived from an EMBL/GenBank/DDBJ whole genome shotgun (WGS) entry which is preliminary data.</text>
</comment>
<keyword evidence="1 6" id="KW-0575">Peroxidase</keyword>
<evidence type="ECO:0000256" key="1">
    <source>
        <dbReference type="ARBA" id="ARBA00022559"/>
    </source>
</evidence>
<evidence type="ECO:0000256" key="4">
    <source>
        <dbReference type="ARBA" id="ARBA00023284"/>
    </source>
</evidence>
<dbReference type="Proteomes" id="UP001597285">
    <property type="component" value="Unassembled WGS sequence"/>
</dbReference>
<dbReference type="GO" id="GO:0004601">
    <property type="term" value="F:peroxidase activity"/>
    <property type="evidence" value="ECO:0007669"/>
    <property type="project" value="UniProtKB-KW"/>
</dbReference>
<dbReference type="InterPro" id="IPR002065">
    <property type="entry name" value="TPX"/>
</dbReference>
<accession>A0ABW4NN74</accession>
<evidence type="ECO:0000259" key="5">
    <source>
        <dbReference type="PROSITE" id="PS51352"/>
    </source>
</evidence>
<feature type="domain" description="Thioredoxin" evidence="5">
    <location>
        <begin position="17"/>
        <end position="163"/>
    </location>
</feature>
<sequence>MEITRKGTPFKVEGTQPAVGEQAPDFSVKNLKDETIELKQFNGKVVLISVVPDIDTRVCAVQTKAFNSAASAIEGVQLMTISTNTKEQQENWCAGEGIEMEMLHDTDASFGKAYGLFVPEMNVLARSVFVIDASGKLIYKEIVSEMVDEPNYDKAIEVAKAAR</sequence>
<dbReference type="InterPro" id="IPR050455">
    <property type="entry name" value="Tpx_Peroxidase_subfamily"/>
</dbReference>
<dbReference type="NCBIfam" id="NF001808">
    <property type="entry name" value="PRK00522.1"/>
    <property type="match status" value="1"/>
</dbReference>
<dbReference type="Pfam" id="PF00578">
    <property type="entry name" value="AhpC-TSA"/>
    <property type="match status" value="1"/>
</dbReference>
<dbReference type="Gene3D" id="3.40.30.10">
    <property type="entry name" value="Glutaredoxin"/>
    <property type="match status" value="1"/>
</dbReference>
<name>A0ABW4NN74_9LACT</name>
<dbReference type="InterPro" id="IPR036249">
    <property type="entry name" value="Thioredoxin-like_sf"/>
</dbReference>
<dbReference type="EC" id="1.11.1.-" evidence="6"/>
<keyword evidence="3" id="KW-1015">Disulfide bond</keyword>
<keyword evidence="7" id="KW-1185">Reference proteome</keyword>
<evidence type="ECO:0000256" key="3">
    <source>
        <dbReference type="ARBA" id="ARBA00023157"/>
    </source>
</evidence>
<dbReference type="PANTHER" id="PTHR43110">
    <property type="entry name" value="THIOL PEROXIDASE"/>
    <property type="match status" value="1"/>
</dbReference>
<gene>
    <name evidence="6" type="primary">tpx</name>
    <name evidence="6" type="ORF">ACFSBK_07005</name>
</gene>
<dbReference type="CDD" id="cd03014">
    <property type="entry name" value="PRX_Atyp2cys"/>
    <property type="match status" value="1"/>
</dbReference>
<dbReference type="EMBL" id="JBHUFF010000013">
    <property type="protein sequence ID" value="MFD1799598.1"/>
    <property type="molecule type" value="Genomic_DNA"/>
</dbReference>
<dbReference type="SUPFAM" id="SSF52833">
    <property type="entry name" value="Thioredoxin-like"/>
    <property type="match status" value="1"/>
</dbReference>
<reference evidence="7" key="1">
    <citation type="journal article" date="2019" name="Int. J. Syst. Evol. Microbiol.">
        <title>The Global Catalogue of Microorganisms (GCM) 10K type strain sequencing project: providing services to taxonomists for standard genome sequencing and annotation.</title>
        <authorList>
            <consortium name="The Broad Institute Genomics Platform"/>
            <consortium name="The Broad Institute Genome Sequencing Center for Infectious Disease"/>
            <person name="Wu L."/>
            <person name="Ma J."/>
        </authorList>
    </citation>
    <scope>NUCLEOTIDE SEQUENCE [LARGE SCALE GENOMIC DNA]</scope>
    <source>
        <strain evidence="7">KCTC 42143</strain>
    </source>
</reference>
<evidence type="ECO:0000256" key="2">
    <source>
        <dbReference type="ARBA" id="ARBA00022862"/>
    </source>
</evidence>